<evidence type="ECO:0000313" key="2">
    <source>
        <dbReference type="Proteomes" id="UP000062788"/>
    </source>
</evidence>
<dbReference type="RefSeq" id="WP_059518061.1">
    <property type="nucleotide sequence ID" value="NZ_LOWA01000034.1"/>
</dbReference>
<dbReference type="GO" id="GO:0003723">
    <property type="term" value="F:RNA binding"/>
    <property type="evidence" value="ECO:0007669"/>
    <property type="project" value="InterPro"/>
</dbReference>
<proteinExistence type="predicted"/>
<organism evidence="1 2">
    <name type="scientific">Burkholderia singularis</name>
    <dbReference type="NCBI Taxonomy" id="1503053"/>
    <lineage>
        <taxon>Bacteria</taxon>
        <taxon>Pseudomonadati</taxon>
        <taxon>Pseudomonadota</taxon>
        <taxon>Betaproteobacteria</taxon>
        <taxon>Burkholderiales</taxon>
        <taxon>Burkholderiaceae</taxon>
        <taxon>Burkholderia</taxon>
        <taxon>pseudomallei group</taxon>
    </lineage>
</organism>
<name>A0A103E1B8_9BURK</name>
<reference evidence="1 2" key="1">
    <citation type="submission" date="2015-11" db="EMBL/GenBank/DDBJ databases">
        <title>Expanding the genomic diversity of Burkholderia species for the development of highly accurate diagnostics.</title>
        <authorList>
            <person name="Sahl J."/>
            <person name="Keim P."/>
            <person name="Wagner D."/>
        </authorList>
    </citation>
    <scope>NUCLEOTIDE SEQUENCE [LARGE SCALE GENOMIC DNA]</scope>
    <source>
        <strain evidence="1 2">TSV85</strain>
    </source>
</reference>
<dbReference type="EMBL" id="LOWA01000034">
    <property type="protein sequence ID" value="KVE26350.1"/>
    <property type="molecule type" value="Genomic_DNA"/>
</dbReference>
<accession>A0A103E1B8</accession>
<dbReference type="GO" id="GO:0110001">
    <property type="term" value="C:toxin-antitoxin complex"/>
    <property type="evidence" value="ECO:0007669"/>
    <property type="project" value="InterPro"/>
</dbReference>
<sequence>MRIVAKRTLLSFIQKHAQAEQPLLAWYAEATKAIWKTPQDIKGQYASASFVGRNRVVFNIKGNDFRLIVAIAYQIGVVYVKFVGTHAEYDKVDAATVEME</sequence>
<dbReference type="InterPro" id="IPR018669">
    <property type="entry name" value="Toxin_HigB"/>
</dbReference>
<gene>
    <name evidence="1" type="ORF">WS67_15870</name>
</gene>
<dbReference type="GO" id="GO:0004519">
    <property type="term" value="F:endonuclease activity"/>
    <property type="evidence" value="ECO:0007669"/>
    <property type="project" value="InterPro"/>
</dbReference>
<comment type="caution">
    <text evidence="1">The sequence shown here is derived from an EMBL/GenBank/DDBJ whole genome shotgun (WGS) entry which is preliminary data.</text>
</comment>
<dbReference type="AlphaFoldDB" id="A0A103E1B8"/>
<dbReference type="Pfam" id="PF09907">
    <property type="entry name" value="HigB_toxin"/>
    <property type="match status" value="1"/>
</dbReference>
<protein>
    <submittedName>
        <fullName evidence="1">Addiction module toxin RelE</fullName>
    </submittedName>
</protein>
<dbReference type="Proteomes" id="UP000062788">
    <property type="component" value="Unassembled WGS sequence"/>
</dbReference>
<evidence type="ECO:0000313" key="1">
    <source>
        <dbReference type="EMBL" id="KVE26350.1"/>
    </source>
</evidence>
<dbReference type="OrthoDB" id="9799912at2"/>
<keyword evidence="2" id="KW-1185">Reference proteome</keyword>